<dbReference type="Pfam" id="PF10712">
    <property type="entry name" value="NAD-GH"/>
    <property type="match status" value="1"/>
</dbReference>
<comment type="caution">
    <text evidence="1">The sequence shown here is derived from an EMBL/GenBank/DDBJ whole genome shotgun (WGS) entry which is preliminary data.</text>
</comment>
<evidence type="ECO:0000313" key="2">
    <source>
        <dbReference type="Proteomes" id="UP000008988"/>
    </source>
</evidence>
<protein>
    <submittedName>
        <fullName evidence="1">Uncharacterized protein</fullName>
    </submittedName>
</protein>
<dbReference type="EMBL" id="ABSV01001553">
    <property type="protein sequence ID" value="EDZ70768.1"/>
    <property type="molecule type" value="Genomic_DNA"/>
</dbReference>
<name>B5VMS2_YEAS6</name>
<dbReference type="InterPro" id="IPR019651">
    <property type="entry name" value="Glutamate_DH_NAD-spec"/>
</dbReference>
<evidence type="ECO:0000313" key="1">
    <source>
        <dbReference type="EMBL" id="EDZ70768.1"/>
    </source>
</evidence>
<organism evidence="1 2">
    <name type="scientific">Saccharomyces cerevisiae (strain AWRI1631)</name>
    <name type="common">Baker's yeast</name>
    <dbReference type="NCBI Taxonomy" id="545124"/>
    <lineage>
        <taxon>Eukaryota</taxon>
        <taxon>Fungi</taxon>
        <taxon>Dikarya</taxon>
        <taxon>Ascomycota</taxon>
        <taxon>Saccharomycotina</taxon>
        <taxon>Saccharomycetes</taxon>
        <taxon>Saccharomycetales</taxon>
        <taxon>Saccharomycetaceae</taxon>
        <taxon>Saccharomyces</taxon>
    </lineage>
</organism>
<gene>
    <name evidence="1" type="ORF">AWRI1631_120310</name>
</gene>
<reference evidence="1 2" key="1">
    <citation type="journal article" date="2008" name="FEMS Yeast Res.">
        <title>Comparative genome analysis of a Saccharomyces cerevisiae wine strain.</title>
        <authorList>
            <person name="Borneman A.R."/>
            <person name="Forgan A.H."/>
            <person name="Pretorius I.S."/>
            <person name="Chambers P.J."/>
        </authorList>
    </citation>
    <scope>NUCLEOTIDE SEQUENCE [LARGE SCALE GENOMIC DNA]</scope>
    <source>
        <strain evidence="1 2">AWRI1631</strain>
    </source>
</reference>
<accession>B5VMS2</accession>
<dbReference type="AlphaFoldDB" id="B5VMS2"/>
<proteinExistence type="predicted"/>
<dbReference type="Proteomes" id="UP000008988">
    <property type="component" value="Unassembled WGS sequence"/>
</dbReference>
<sequence length="215" mass="23645">MGVTSGGLNFKDTVFNGQQRDIESTTTQVENQDVFFLTLLVQTVSNGSGGRFVNNTQDIQTSNGTSILGSLSLRIVEVSWDSDDSVIDLGTQVRFGSFLHLTQDHGGDLFWGKVLGFTLKFNLNLWLTVNIDQLEWEVLHITLHFWVVEVSTDQTLSVENSVSWVHSSLVLSSVTNQSFSISETNERWSGSVTLVVGNNVNTIIRKVSNTGVGST</sequence>